<dbReference type="AlphaFoldDB" id="A0ABD6HLE1"/>
<evidence type="ECO:0000313" key="2">
    <source>
        <dbReference type="Proteomes" id="UP000443014"/>
    </source>
</evidence>
<evidence type="ECO:0000313" key="1">
    <source>
        <dbReference type="EMBL" id="MVF02752.1"/>
    </source>
</evidence>
<accession>A0ABD6HLE1</accession>
<reference evidence="1 2" key="1">
    <citation type="submission" date="2019-11" db="EMBL/GenBank/DDBJ databases">
        <title>Whole genome sequence of a plant growth promoting strain Serratia marcescens BTL07 isolated from the rhizoplane of Chili (Capsicum annuum).</title>
        <authorList>
            <person name="Dutta S."/>
            <person name="Khatun A."/>
            <person name="Gupta D.R."/>
            <person name="Surovy M.Z."/>
            <person name="Rahman M.M."/>
            <person name="Mahmud N.U."/>
            <person name="Emes R."/>
            <person name="Warry A."/>
            <person name="West H."/>
            <person name="Clarke M.L."/>
            <person name="Islam M.T."/>
        </authorList>
    </citation>
    <scope>NUCLEOTIDE SEQUENCE [LARGE SCALE GENOMIC DNA]</scope>
    <source>
        <strain evidence="1 2">BTL07</strain>
    </source>
</reference>
<dbReference type="EMBL" id="WNKC01000001">
    <property type="protein sequence ID" value="MVF02752.1"/>
    <property type="molecule type" value="Genomic_DNA"/>
</dbReference>
<sequence>MAKRKSNRAARRLLCMPVWLSNRKQMSGWPSTIRTVYFADKGKPSRSQRRAKRLIEETRIERHFWMNVNAGMSDNEAYAAAVKTVKGETQEKAL</sequence>
<name>A0ABD6HLE1_SERMA</name>
<protein>
    <submittedName>
        <fullName evidence="1">Uncharacterized protein</fullName>
    </submittedName>
</protein>
<gene>
    <name evidence="1" type="ORF">GMA22_05705</name>
</gene>
<organism evidence="1 2">
    <name type="scientific">Serratia marcescens</name>
    <dbReference type="NCBI Taxonomy" id="615"/>
    <lineage>
        <taxon>Bacteria</taxon>
        <taxon>Pseudomonadati</taxon>
        <taxon>Pseudomonadota</taxon>
        <taxon>Gammaproteobacteria</taxon>
        <taxon>Enterobacterales</taxon>
        <taxon>Yersiniaceae</taxon>
        <taxon>Serratia</taxon>
    </lineage>
</organism>
<proteinExistence type="predicted"/>
<dbReference type="Proteomes" id="UP000443014">
    <property type="component" value="Unassembled WGS sequence"/>
</dbReference>
<comment type="caution">
    <text evidence="1">The sequence shown here is derived from an EMBL/GenBank/DDBJ whole genome shotgun (WGS) entry which is preliminary data.</text>
</comment>
<dbReference type="RefSeq" id="WP_156865514.1">
    <property type="nucleotide sequence ID" value="NZ_WNKC01000001.1"/>
</dbReference>